<dbReference type="EMBL" id="BRXY01000016">
    <property type="protein sequence ID" value="GMH52986.1"/>
    <property type="molecule type" value="Genomic_DNA"/>
</dbReference>
<sequence length="615" mass="68703">MRAFALALACLLCCYPAFELPDPRFRDSIQDDYPAAKYYNNIPSSASLPPAQAPAWSVVDMHWLTLDADPPSRNNNNNNNIDIYTEGETLTIRPRAGYSTIKYNVVEDDCGGRGGRGPCVEVVYAVDRQSKILLLPTREIFEDEDGEYLRRMSGQLCEIENLSEENCRHFTARLEDAVEQQSDGIQGKMRVEAGDRTIEFNFPFPNQVVLDGLPLGETLIRITLVKFPGYNPGKPVDSSTTSSMRVWFTREGCVPEEVTGLREGGLYSGGMVRVGLRGCLIVDGERTGQCGENQEVELELETGRHVVQVESGEGCISPGIAFEMNASASGDDRDSEIVVVTACTQRYLDDGRLKNLIGSVHLWEKEETRIVFYDIGMSAEGREEVSSWKGVEVRDVPKYIEVQGQVVSTPDEVFDGSRYAFKPVVVFDALKREEAAGASVLWLDAGVELRRPFDGIRKVMSAKGHFLIEHEFRFPSKQFHHEKTLEMLGCSEKPESRQHCATTVIGVAPESEMQSTLEEMVVCALTEGCINPEGSSRANHRQEQTAMNAIFCRKGLISDGMCESDDKWTTASDFGRDSVKDALWVGDNGLDWNEIEVYTRRTHPVKPYEKYVTMK</sequence>
<evidence type="ECO:0000313" key="2">
    <source>
        <dbReference type="EMBL" id="GMH52986.1"/>
    </source>
</evidence>
<evidence type="ECO:0000256" key="1">
    <source>
        <dbReference type="SAM" id="SignalP"/>
    </source>
</evidence>
<feature type="signal peptide" evidence="1">
    <location>
        <begin position="1"/>
        <end position="19"/>
    </location>
</feature>
<name>A0A9W6ZHW3_9STRA</name>
<keyword evidence="3" id="KW-1185">Reference proteome</keyword>
<dbReference type="OrthoDB" id="5954868at2759"/>
<organism evidence="2 3">
    <name type="scientific">Triparma strigata</name>
    <dbReference type="NCBI Taxonomy" id="1606541"/>
    <lineage>
        <taxon>Eukaryota</taxon>
        <taxon>Sar</taxon>
        <taxon>Stramenopiles</taxon>
        <taxon>Ochrophyta</taxon>
        <taxon>Bolidophyceae</taxon>
        <taxon>Parmales</taxon>
        <taxon>Triparmaceae</taxon>
        <taxon>Triparma</taxon>
    </lineage>
</organism>
<keyword evidence="1" id="KW-0732">Signal</keyword>
<proteinExistence type="predicted"/>
<comment type="caution">
    <text evidence="2">The sequence shown here is derived from an EMBL/GenBank/DDBJ whole genome shotgun (WGS) entry which is preliminary data.</text>
</comment>
<dbReference type="Proteomes" id="UP001165085">
    <property type="component" value="Unassembled WGS sequence"/>
</dbReference>
<dbReference type="PANTHER" id="PTHR31389">
    <property type="entry name" value="LD39211P"/>
    <property type="match status" value="1"/>
</dbReference>
<accession>A0A9W6ZHW3</accession>
<feature type="chain" id="PRO_5040973719" evidence="1">
    <location>
        <begin position="20"/>
        <end position="615"/>
    </location>
</feature>
<reference evidence="3" key="1">
    <citation type="journal article" date="2023" name="Commun. Biol.">
        <title>Genome analysis of Parmales, the sister group of diatoms, reveals the evolutionary specialization of diatoms from phago-mixotrophs to photoautotrophs.</title>
        <authorList>
            <person name="Ban H."/>
            <person name="Sato S."/>
            <person name="Yoshikawa S."/>
            <person name="Yamada K."/>
            <person name="Nakamura Y."/>
            <person name="Ichinomiya M."/>
            <person name="Sato N."/>
            <person name="Blanc-Mathieu R."/>
            <person name="Endo H."/>
            <person name="Kuwata A."/>
            <person name="Ogata H."/>
        </authorList>
    </citation>
    <scope>NUCLEOTIDE SEQUENCE [LARGE SCALE GENOMIC DNA]</scope>
    <source>
        <strain evidence="3">NIES 3701</strain>
    </source>
</reference>
<gene>
    <name evidence="2" type="ORF">TrST_g11034</name>
</gene>
<evidence type="ECO:0000313" key="3">
    <source>
        <dbReference type="Proteomes" id="UP001165085"/>
    </source>
</evidence>
<dbReference type="AlphaFoldDB" id="A0A9W6ZHW3"/>
<protein>
    <submittedName>
        <fullName evidence="2">Uncharacterized protein</fullName>
    </submittedName>
</protein>
<dbReference type="PANTHER" id="PTHR31389:SF4">
    <property type="entry name" value="LD39211P"/>
    <property type="match status" value="1"/>
</dbReference>